<dbReference type="RefSeq" id="WP_376833355.1">
    <property type="nucleotide sequence ID" value="NZ_JBHLSW010000002.1"/>
</dbReference>
<accession>A0ABV6R1F9</accession>
<protein>
    <submittedName>
        <fullName evidence="2">Glycosyltransferase</fullName>
        <ecNumber evidence="2">2.4.-.-</ecNumber>
    </submittedName>
</protein>
<dbReference type="SUPFAM" id="SSF53756">
    <property type="entry name" value="UDP-Glycosyltransferase/glycogen phosphorylase"/>
    <property type="match status" value="1"/>
</dbReference>
<dbReference type="InterPro" id="IPR055259">
    <property type="entry name" value="YkvP/CgeB_Glyco_trans-like"/>
</dbReference>
<organism evidence="2 3">
    <name type="scientific">Brevundimonas balnearis</name>
    <dbReference type="NCBI Taxonomy" id="1572858"/>
    <lineage>
        <taxon>Bacteria</taxon>
        <taxon>Pseudomonadati</taxon>
        <taxon>Pseudomonadota</taxon>
        <taxon>Alphaproteobacteria</taxon>
        <taxon>Caulobacterales</taxon>
        <taxon>Caulobacteraceae</taxon>
        <taxon>Brevundimonas</taxon>
    </lineage>
</organism>
<dbReference type="EMBL" id="JBHLSW010000002">
    <property type="protein sequence ID" value="MFC0632423.1"/>
    <property type="molecule type" value="Genomic_DNA"/>
</dbReference>
<feature type="domain" description="Spore protein YkvP/CgeB glycosyl transferase-like" evidence="1">
    <location>
        <begin position="668"/>
        <end position="808"/>
    </location>
</feature>
<evidence type="ECO:0000259" key="1">
    <source>
        <dbReference type="Pfam" id="PF13524"/>
    </source>
</evidence>
<evidence type="ECO:0000313" key="2">
    <source>
        <dbReference type="EMBL" id="MFC0632423.1"/>
    </source>
</evidence>
<name>A0ABV6R1F9_9CAUL</name>
<reference evidence="2 3" key="1">
    <citation type="submission" date="2024-09" db="EMBL/GenBank/DDBJ databases">
        <authorList>
            <person name="Sun Q."/>
            <person name="Mori K."/>
        </authorList>
    </citation>
    <scope>NUCLEOTIDE SEQUENCE [LARGE SCALE GENOMIC DNA]</scope>
    <source>
        <strain evidence="2 3">NCAIM B.02621</strain>
    </source>
</reference>
<evidence type="ECO:0000313" key="3">
    <source>
        <dbReference type="Proteomes" id="UP001589906"/>
    </source>
</evidence>
<dbReference type="Gene3D" id="3.40.50.2000">
    <property type="entry name" value="Glycogen Phosphorylase B"/>
    <property type="match status" value="1"/>
</dbReference>
<dbReference type="Proteomes" id="UP001589906">
    <property type="component" value="Unassembled WGS sequence"/>
</dbReference>
<dbReference type="EC" id="2.4.-.-" evidence="2"/>
<dbReference type="Pfam" id="PF13524">
    <property type="entry name" value="Glyco_trans_1_2"/>
    <property type="match status" value="1"/>
</dbReference>
<comment type="caution">
    <text evidence="2">The sequence shown here is derived from an EMBL/GenBank/DDBJ whole genome shotgun (WGS) entry which is preliminary data.</text>
</comment>
<sequence>MGHQFEIITLDQLSDVATPEADCYILSKCNDVRGVIAARWLSHRGKHVGVDFFDDYFSQADDVRFARLRSWIAQIGEYSDFALCSTSRMAEVIGGYWPAKPIHTLNDPFEELDGPALRTTLATKLDHFNRTGEISLAWFGQGRNRNFPVGLRDVVAFGRGLGSFARAGRPVLRIMTSLDAFGVNELEALGGLGIPYRLEEWSEEAEAALLREALAVVLPVNAQAFSQAKSLNRAVTALTAGCQVLSLGHDLYAAFGPLIYRDADVLASDLSQGALRLRPDTVVDLVDLMGRHGDPAFEAARLRQFLAGVMAAPRRVPVSSAWGAPVIISGRRPSLDAQAFVKSLGGLTLASPVTVGGKGHDVDPRRDDGGSVDGLARLTPEAAEALSPEFKPFLRNNGVGQKAYPVALDVDPALTRPVTPGFAAVAVYQAKIAATAALARRLFPGSPVFVTDTDPFVLASGLAVYEAPPPRYMLVANGVTPTLQLSFLKPLAAEIASGAVSVDVLTELDIAPLLQKGRPTDRSLATVTDRITRFRPDVLVFSRYSGPHAADMLRLARRLGSATVMHMDDDLLNVPPEIGERKFRAHNHPDRTGAVRTLLDGCDLVYCSTAPLRRRFQELGVTTPMISGAIYCAAEPLRAPSPTAEKRFGYMGFDHEHDLRMVLPVIVKLLETHPDLRFELFGSIPRPDELAAFGERVSMVEPVRDYASFLQALADRRWDIGICPLAPLPFNRLKANTKWVEYTAAGAAVVASAGTVYDDCCADGAGDLATSLDDWFARLDALVRDDDLRLDRVAAAQARLVADYGPRALKAQVLDVFQMARDLADSRAAGGGRASVAAVA</sequence>
<dbReference type="GO" id="GO:0016757">
    <property type="term" value="F:glycosyltransferase activity"/>
    <property type="evidence" value="ECO:0007669"/>
    <property type="project" value="UniProtKB-KW"/>
</dbReference>
<keyword evidence="2" id="KW-0808">Transferase</keyword>
<gene>
    <name evidence="2" type="ORF">ACFFGE_00815</name>
</gene>
<proteinExistence type="predicted"/>
<keyword evidence="3" id="KW-1185">Reference proteome</keyword>
<keyword evidence="2" id="KW-0328">Glycosyltransferase</keyword>